<evidence type="ECO:0000313" key="7">
    <source>
        <dbReference type="EMBL" id="MBY6320289.1"/>
    </source>
</evidence>
<evidence type="ECO:0000313" key="8">
    <source>
        <dbReference type="Proteomes" id="UP001520140"/>
    </source>
</evidence>
<keyword evidence="4" id="KW-0274">FAD</keyword>
<comment type="caution">
    <text evidence="7">The sequence shown here is derived from an EMBL/GenBank/DDBJ whole genome shotgun (WGS) entry which is preliminary data.</text>
</comment>
<dbReference type="Gene3D" id="3.30.70.2740">
    <property type="match status" value="1"/>
</dbReference>
<dbReference type="Pfam" id="PF02913">
    <property type="entry name" value="FAD-oxidase_C"/>
    <property type="match status" value="1"/>
</dbReference>
<dbReference type="SUPFAM" id="SSF55103">
    <property type="entry name" value="FAD-linked oxidases, C-terminal domain"/>
    <property type="match status" value="1"/>
</dbReference>
<dbReference type="Proteomes" id="UP001520140">
    <property type="component" value="Unassembled WGS sequence"/>
</dbReference>
<dbReference type="SUPFAM" id="SSF56176">
    <property type="entry name" value="FAD-binding/transporter-associated domain-like"/>
    <property type="match status" value="1"/>
</dbReference>
<dbReference type="InterPro" id="IPR036318">
    <property type="entry name" value="FAD-bd_PCMH-like_sf"/>
</dbReference>
<comment type="similarity">
    <text evidence="2">Belongs to the FAD-binding oxidoreductase/transferase type 4 family.</text>
</comment>
<dbReference type="InterPro" id="IPR004113">
    <property type="entry name" value="FAD-bd_oxidored_4_C"/>
</dbReference>
<dbReference type="InterPro" id="IPR016171">
    <property type="entry name" value="Vanillyl_alc_oxidase_C-sub2"/>
</dbReference>
<evidence type="ECO:0000256" key="2">
    <source>
        <dbReference type="ARBA" id="ARBA00008000"/>
    </source>
</evidence>
<dbReference type="Gene3D" id="3.30.70.2190">
    <property type="match status" value="1"/>
</dbReference>
<proteinExistence type="inferred from homology"/>
<dbReference type="Gene3D" id="1.10.45.10">
    <property type="entry name" value="Vanillyl-alcohol Oxidase, Chain A, domain 4"/>
    <property type="match status" value="1"/>
</dbReference>
<protein>
    <submittedName>
        <fullName evidence="7">FAD-binding oxidoreductase</fullName>
    </submittedName>
</protein>
<sequence>MNSFEEELRKTVDGRLLVPGDDITRYTVDWTGRWKSTALAVARPRTVDEVVDIVRVCQRHGVSIVPQGGNTGMVGGSVPSERSIVVSTESMTAVGKVSADSTITVGAGLTLSALREVAQSHGFETGLHIASAESATLGGIASTNAGGARVMRYGSARARIAGLRVVTANGDVIDRRQTLPKDNTGYDLVDLFIGAEGTLGIVTDVTWRLVEPNADTVRILFRFGSVDHAATSLPTLRRLPGVEALEWARGQDILRVARHLDAVPPMDTSGFWVFAEVAETERTKRDSGDAGLLTAAEPVIEQIIAEADLGTDDVIVAESANEQRAVWAFRESMSEAISADGVPVKLDVAVPIEHFASVCNDVDAAARSVDPDSRTALFGHFAEANFHISVLPPEGTAQYSEEVADEIEDAVLALILGAGGTISAEHGVGRAKQRWLHRQRGQAQYELMKQIKTSFDPDQLLNPGVLFPDTSIAHNEETPA</sequence>
<keyword evidence="5" id="KW-0560">Oxidoreductase</keyword>
<comment type="cofactor">
    <cofactor evidence="1">
        <name>FAD</name>
        <dbReference type="ChEBI" id="CHEBI:57692"/>
    </cofactor>
</comment>
<dbReference type="InterPro" id="IPR016166">
    <property type="entry name" value="FAD-bd_PCMH"/>
</dbReference>
<evidence type="ECO:0000256" key="1">
    <source>
        <dbReference type="ARBA" id="ARBA00001974"/>
    </source>
</evidence>
<evidence type="ECO:0000259" key="6">
    <source>
        <dbReference type="PROSITE" id="PS51387"/>
    </source>
</evidence>
<gene>
    <name evidence="7" type="ORF">HQ605_05615</name>
</gene>
<dbReference type="Pfam" id="PF01565">
    <property type="entry name" value="FAD_binding_4"/>
    <property type="match status" value="1"/>
</dbReference>
<keyword evidence="3" id="KW-0285">Flavoprotein</keyword>
<evidence type="ECO:0000256" key="5">
    <source>
        <dbReference type="ARBA" id="ARBA00023002"/>
    </source>
</evidence>
<dbReference type="InterPro" id="IPR006094">
    <property type="entry name" value="Oxid_FAD_bind_N"/>
</dbReference>
<evidence type="ECO:0000256" key="3">
    <source>
        <dbReference type="ARBA" id="ARBA00022630"/>
    </source>
</evidence>
<reference evidence="7 8" key="1">
    <citation type="submission" date="2020-06" db="EMBL/GenBank/DDBJ databases">
        <title>Taxonomy, biology and ecology of Rhodococcus bacteria occurring in California pistachio and other woody hosts as revealed by genome sequence analyses.</title>
        <authorList>
            <person name="Gai Y."/>
            <person name="Riely B."/>
        </authorList>
    </citation>
    <scope>NUCLEOTIDE SEQUENCE [LARGE SCALE GENOMIC DNA]</scope>
    <source>
        <strain evidence="7 8">BP-284</strain>
    </source>
</reference>
<name>A0ABS7NQK5_9NOCA</name>
<organism evidence="7 8">
    <name type="scientific">Rhodococcoides kroppenstedtii</name>
    <dbReference type="NCBI Taxonomy" id="293050"/>
    <lineage>
        <taxon>Bacteria</taxon>
        <taxon>Bacillati</taxon>
        <taxon>Actinomycetota</taxon>
        <taxon>Actinomycetes</taxon>
        <taxon>Mycobacteriales</taxon>
        <taxon>Nocardiaceae</taxon>
        <taxon>Rhodococcoides</taxon>
    </lineage>
</organism>
<dbReference type="PANTHER" id="PTHR43716">
    <property type="entry name" value="D-2-HYDROXYGLUTARATE DEHYDROGENASE, MITOCHONDRIAL"/>
    <property type="match status" value="1"/>
</dbReference>
<dbReference type="InterPro" id="IPR016169">
    <property type="entry name" value="FAD-bd_PCMH_sub2"/>
</dbReference>
<keyword evidence="8" id="KW-1185">Reference proteome</keyword>
<dbReference type="Gene3D" id="3.30.43.10">
    <property type="entry name" value="Uridine Diphospho-n-acetylenolpyruvylglucosamine Reductase, domain 2"/>
    <property type="match status" value="1"/>
</dbReference>
<evidence type="ECO:0000256" key="4">
    <source>
        <dbReference type="ARBA" id="ARBA00022827"/>
    </source>
</evidence>
<dbReference type="InterPro" id="IPR016164">
    <property type="entry name" value="FAD-linked_Oxase-like_C"/>
</dbReference>
<dbReference type="PROSITE" id="PS51387">
    <property type="entry name" value="FAD_PCMH"/>
    <property type="match status" value="1"/>
</dbReference>
<dbReference type="Gene3D" id="3.30.465.10">
    <property type="match status" value="1"/>
</dbReference>
<dbReference type="PANTHER" id="PTHR43716:SF1">
    <property type="entry name" value="D-2-HYDROXYGLUTARATE DEHYDROGENASE, MITOCHONDRIAL"/>
    <property type="match status" value="1"/>
</dbReference>
<dbReference type="RefSeq" id="WP_068100186.1">
    <property type="nucleotide sequence ID" value="NZ_JABUKE010000003.1"/>
</dbReference>
<accession>A0ABS7NQK5</accession>
<dbReference type="InterPro" id="IPR051264">
    <property type="entry name" value="FAD-oxidored/transferase_4"/>
</dbReference>
<dbReference type="EMBL" id="JABUKG010000004">
    <property type="protein sequence ID" value="MBY6320289.1"/>
    <property type="molecule type" value="Genomic_DNA"/>
</dbReference>
<dbReference type="InterPro" id="IPR016167">
    <property type="entry name" value="FAD-bd_PCMH_sub1"/>
</dbReference>
<feature type="domain" description="FAD-binding PCMH-type" evidence="6">
    <location>
        <begin position="34"/>
        <end position="212"/>
    </location>
</feature>